<reference evidence="1 2" key="1">
    <citation type="submission" date="2016-07" db="EMBL/GenBank/DDBJ databases">
        <title>Genome and transcriptome analysis of iron-reducing fermentative bacteria Anoxybacter fermentans.</title>
        <authorList>
            <person name="Zeng X."/>
            <person name="Shao Z."/>
        </authorList>
    </citation>
    <scope>NUCLEOTIDE SEQUENCE [LARGE SCALE GENOMIC DNA]</scope>
    <source>
        <strain evidence="1 2">DY22613</strain>
    </source>
</reference>
<accession>A0A3Q9HP32</accession>
<protein>
    <recommendedName>
        <fullName evidence="3">Dodecin domain-containing protein</fullName>
    </recommendedName>
</protein>
<evidence type="ECO:0000313" key="1">
    <source>
        <dbReference type="EMBL" id="AZR72311.1"/>
    </source>
</evidence>
<dbReference type="EMBL" id="CP016379">
    <property type="protein sequence ID" value="AZR72311.1"/>
    <property type="molecule type" value="Genomic_DNA"/>
</dbReference>
<dbReference type="Proteomes" id="UP000267250">
    <property type="component" value="Chromosome"/>
</dbReference>
<sequence length="73" mass="8048">MTTIKVIELIGESQKSWTEAVENAIAEACETIDGISGVEILSLKGTVRDGKIVEYKANVQLAFPVRDKREQNL</sequence>
<name>A0A3Q9HP32_9FIRM</name>
<gene>
    <name evidence="1" type="ORF">BBF96_02220</name>
</gene>
<dbReference type="OrthoDB" id="1707990at2"/>
<evidence type="ECO:0008006" key="3">
    <source>
        <dbReference type="Google" id="ProtNLM"/>
    </source>
</evidence>
<dbReference type="PANTHER" id="PTHR39324:SF1">
    <property type="entry name" value="CALCIUM DODECIN"/>
    <property type="match status" value="1"/>
</dbReference>
<dbReference type="Gene3D" id="3.30.1660.10">
    <property type="entry name" value="Flavin-binding protein dodecin"/>
    <property type="match status" value="1"/>
</dbReference>
<dbReference type="InterPro" id="IPR036694">
    <property type="entry name" value="Dodecin-like_sf"/>
</dbReference>
<evidence type="ECO:0000313" key="2">
    <source>
        <dbReference type="Proteomes" id="UP000267250"/>
    </source>
</evidence>
<dbReference type="Pfam" id="PF07311">
    <property type="entry name" value="Dodecin"/>
    <property type="match status" value="1"/>
</dbReference>
<dbReference type="SUPFAM" id="SSF89807">
    <property type="entry name" value="Dodecin-like"/>
    <property type="match status" value="1"/>
</dbReference>
<dbReference type="InterPro" id="IPR009923">
    <property type="entry name" value="Dodecin"/>
</dbReference>
<proteinExistence type="predicted"/>
<dbReference type="KEGG" id="aft:BBF96_02220"/>
<dbReference type="InterPro" id="IPR025543">
    <property type="entry name" value="Dodecin-like"/>
</dbReference>
<dbReference type="AlphaFoldDB" id="A0A3Q9HP32"/>
<keyword evidence="2" id="KW-1185">Reference proteome</keyword>
<dbReference type="PANTHER" id="PTHR39324">
    <property type="entry name" value="CALCIUM DODECIN"/>
    <property type="match status" value="1"/>
</dbReference>
<organism evidence="1 2">
    <name type="scientific">Anoxybacter fermentans</name>
    <dbReference type="NCBI Taxonomy" id="1323375"/>
    <lineage>
        <taxon>Bacteria</taxon>
        <taxon>Bacillati</taxon>
        <taxon>Bacillota</taxon>
        <taxon>Clostridia</taxon>
        <taxon>Halanaerobiales</taxon>
        <taxon>Anoxybacter</taxon>
    </lineage>
</organism>